<keyword evidence="2" id="KW-1133">Transmembrane helix</keyword>
<dbReference type="InterPro" id="IPR007110">
    <property type="entry name" value="Ig-like_dom"/>
</dbReference>
<feature type="domain" description="Ig-like" evidence="3">
    <location>
        <begin position="25"/>
        <end position="131"/>
    </location>
</feature>
<proteinExistence type="predicted"/>
<evidence type="ECO:0000313" key="5">
    <source>
        <dbReference type="Proteomes" id="UP001558613"/>
    </source>
</evidence>
<feature type="compositionally biased region" description="Polar residues" evidence="1">
    <location>
        <begin position="197"/>
        <end position="219"/>
    </location>
</feature>
<protein>
    <recommendedName>
        <fullName evidence="3">Ig-like domain-containing protein</fullName>
    </recommendedName>
</protein>
<dbReference type="InterPro" id="IPR036179">
    <property type="entry name" value="Ig-like_dom_sf"/>
</dbReference>
<comment type="caution">
    <text evidence="4">The sequence shown here is derived from an EMBL/GenBank/DDBJ whole genome shotgun (WGS) entry which is preliminary data.</text>
</comment>
<evidence type="ECO:0000259" key="3">
    <source>
        <dbReference type="PROSITE" id="PS50835"/>
    </source>
</evidence>
<dbReference type="Gene3D" id="2.60.40.10">
    <property type="entry name" value="Immunoglobulins"/>
    <property type="match status" value="1"/>
</dbReference>
<dbReference type="PROSITE" id="PS50835">
    <property type="entry name" value="IG_LIKE"/>
    <property type="match status" value="1"/>
</dbReference>
<dbReference type="SUPFAM" id="SSF48726">
    <property type="entry name" value="Immunoglobulin"/>
    <property type="match status" value="1"/>
</dbReference>
<evidence type="ECO:0000256" key="2">
    <source>
        <dbReference type="SAM" id="Phobius"/>
    </source>
</evidence>
<feature type="region of interest" description="Disordered" evidence="1">
    <location>
        <begin position="185"/>
        <end position="219"/>
    </location>
</feature>
<name>A0ABR3LH10_9TELE</name>
<organism evidence="4 5">
    <name type="scientific">Cirrhinus molitorella</name>
    <name type="common">mud carp</name>
    <dbReference type="NCBI Taxonomy" id="172907"/>
    <lineage>
        <taxon>Eukaryota</taxon>
        <taxon>Metazoa</taxon>
        <taxon>Chordata</taxon>
        <taxon>Craniata</taxon>
        <taxon>Vertebrata</taxon>
        <taxon>Euteleostomi</taxon>
        <taxon>Actinopterygii</taxon>
        <taxon>Neopterygii</taxon>
        <taxon>Teleostei</taxon>
        <taxon>Ostariophysi</taxon>
        <taxon>Cypriniformes</taxon>
        <taxon>Cyprinidae</taxon>
        <taxon>Labeoninae</taxon>
        <taxon>Labeonini</taxon>
        <taxon>Cirrhinus</taxon>
    </lineage>
</organism>
<dbReference type="PANTHER" id="PTHR21063">
    <property type="entry name" value="LFA-3"/>
    <property type="match status" value="1"/>
</dbReference>
<dbReference type="Proteomes" id="UP001558613">
    <property type="component" value="Unassembled WGS sequence"/>
</dbReference>
<evidence type="ECO:0000256" key="1">
    <source>
        <dbReference type="SAM" id="MobiDB-lite"/>
    </source>
</evidence>
<keyword evidence="5" id="KW-1185">Reference proteome</keyword>
<sequence length="219" mass="24083">MNITNADAGIYELVTSSKNHNERDPTYFAVHNVSAAEQDETKKNERENVTLYTDALKYPNDEITWYFNGILIAGDQVCTDEQCEARFRGRLHLHNQTGSLTIMDLTNKDSGIYSLQINSSRIIIIRNFTLTVRDACVRNSDPPSTPAPGLNAAVIGGILLIAAVTALICYYRNRCTGATAAPNGTVGQHECDEESGEAQNFLNGNTADHSNQSTSRPKR</sequence>
<gene>
    <name evidence="4" type="ORF">QQF64_019978</name>
</gene>
<evidence type="ECO:0000313" key="4">
    <source>
        <dbReference type="EMBL" id="KAL1252182.1"/>
    </source>
</evidence>
<dbReference type="InterPro" id="IPR013783">
    <property type="entry name" value="Ig-like_fold"/>
</dbReference>
<accession>A0ABR3LH10</accession>
<feature type="transmembrane region" description="Helical" evidence="2">
    <location>
        <begin position="150"/>
        <end position="171"/>
    </location>
</feature>
<keyword evidence="2" id="KW-0472">Membrane</keyword>
<dbReference type="Pfam" id="PF13927">
    <property type="entry name" value="Ig_3"/>
    <property type="match status" value="1"/>
</dbReference>
<reference evidence="4 5" key="1">
    <citation type="submission" date="2023-09" db="EMBL/GenBank/DDBJ databases">
        <authorList>
            <person name="Wang M."/>
        </authorList>
    </citation>
    <scope>NUCLEOTIDE SEQUENCE [LARGE SCALE GENOMIC DNA]</scope>
    <source>
        <strain evidence="4">GT-2023</strain>
        <tissue evidence="4">Liver</tissue>
    </source>
</reference>
<keyword evidence="2" id="KW-0812">Transmembrane</keyword>
<dbReference type="EMBL" id="JAYMGO010000022">
    <property type="protein sequence ID" value="KAL1252182.1"/>
    <property type="molecule type" value="Genomic_DNA"/>
</dbReference>
<dbReference type="PANTHER" id="PTHR21063:SF4">
    <property type="entry name" value="CD48 ANTIGEN-RELATED"/>
    <property type="match status" value="1"/>
</dbReference>